<dbReference type="GO" id="GO:0016301">
    <property type="term" value="F:kinase activity"/>
    <property type="evidence" value="ECO:0007669"/>
    <property type="project" value="UniProtKB-KW"/>
</dbReference>
<dbReference type="Pfam" id="PF03308">
    <property type="entry name" value="MeaB"/>
    <property type="match status" value="1"/>
</dbReference>
<dbReference type="Gene3D" id="1.20.5.170">
    <property type="match status" value="1"/>
</dbReference>
<evidence type="ECO:0000256" key="1">
    <source>
        <dbReference type="ARBA" id="ARBA00009625"/>
    </source>
</evidence>
<comment type="similarity">
    <text evidence="1">Belongs to the SIMIBI class G3E GTPase family. ArgK/MeaB subfamily.</text>
</comment>
<dbReference type="OrthoDB" id="9778292at2"/>
<dbReference type="EMBL" id="LWSG01000009">
    <property type="protein sequence ID" value="OAS87507.1"/>
    <property type="molecule type" value="Genomic_DNA"/>
</dbReference>
<reference evidence="3" key="1">
    <citation type="submission" date="2016-04" db="EMBL/GenBank/DDBJ databases">
        <authorList>
            <person name="Lyu Z."/>
            <person name="Lyu W."/>
        </authorList>
    </citation>
    <scope>NUCLEOTIDE SEQUENCE [LARGE SCALE GENOMIC DNA]</scope>
    <source>
        <strain evidence="3">C44</strain>
    </source>
</reference>
<keyword evidence="3" id="KW-1185">Reference proteome</keyword>
<keyword evidence="2" id="KW-0808">Transferase</keyword>
<dbReference type="PANTHER" id="PTHR23408">
    <property type="entry name" value="METHYLMALONYL-COA MUTASE"/>
    <property type="match status" value="1"/>
</dbReference>
<dbReference type="NCBIfam" id="TIGR00750">
    <property type="entry name" value="lao"/>
    <property type="match status" value="1"/>
</dbReference>
<evidence type="ECO:0000313" key="3">
    <source>
        <dbReference type="Proteomes" id="UP000078534"/>
    </source>
</evidence>
<dbReference type="GO" id="GO:0005525">
    <property type="term" value="F:GTP binding"/>
    <property type="evidence" value="ECO:0007669"/>
    <property type="project" value="InterPro"/>
</dbReference>
<dbReference type="Gene3D" id="1.10.287.130">
    <property type="match status" value="1"/>
</dbReference>
<name>A0A179T0L3_9BACI</name>
<dbReference type="Gene3D" id="3.40.50.300">
    <property type="entry name" value="P-loop containing nucleotide triphosphate hydrolases"/>
    <property type="match status" value="1"/>
</dbReference>
<accession>A0A179T0L3</accession>
<dbReference type="NCBIfam" id="NF006958">
    <property type="entry name" value="PRK09435.1"/>
    <property type="match status" value="1"/>
</dbReference>
<dbReference type="SUPFAM" id="SSF52540">
    <property type="entry name" value="P-loop containing nucleoside triphosphate hydrolases"/>
    <property type="match status" value="1"/>
</dbReference>
<comment type="caution">
    <text evidence="2">The sequence shown here is derived from an EMBL/GenBank/DDBJ whole genome shotgun (WGS) entry which is preliminary data.</text>
</comment>
<keyword evidence="2" id="KW-0418">Kinase</keyword>
<evidence type="ECO:0000313" key="2">
    <source>
        <dbReference type="EMBL" id="OAS87507.1"/>
    </source>
</evidence>
<organism evidence="2 3">
    <name type="scientific">Metabacillus litoralis</name>
    <dbReference type="NCBI Taxonomy" id="152268"/>
    <lineage>
        <taxon>Bacteria</taxon>
        <taxon>Bacillati</taxon>
        <taxon>Bacillota</taxon>
        <taxon>Bacilli</taxon>
        <taxon>Bacillales</taxon>
        <taxon>Bacillaceae</taxon>
        <taxon>Metabacillus</taxon>
    </lineage>
</organism>
<gene>
    <name evidence="2" type="ORF">A6K24_20310</name>
</gene>
<dbReference type="GO" id="GO:0003924">
    <property type="term" value="F:GTPase activity"/>
    <property type="evidence" value="ECO:0007669"/>
    <property type="project" value="InterPro"/>
</dbReference>
<dbReference type="AlphaFoldDB" id="A0A179T0L3"/>
<dbReference type="STRING" id="152268.A6K24_20310"/>
<dbReference type="PANTHER" id="PTHR23408:SF3">
    <property type="entry name" value="METHYLMALONIC ACIDURIA TYPE A PROTEIN, MITOCHONDRIAL"/>
    <property type="match status" value="1"/>
</dbReference>
<proteinExistence type="inferred from homology"/>
<dbReference type="GO" id="GO:0005737">
    <property type="term" value="C:cytoplasm"/>
    <property type="evidence" value="ECO:0007669"/>
    <property type="project" value="TreeGrafter"/>
</dbReference>
<dbReference type="RefSeq" id="WP_066330235.1">
    <property type="nucleotide sequence ID" value="NZ_LWSG01000009.1"/>
</dbReference>
<dbReference type="Proteomes" id="UP000078534">
    <property type="component" value="Unassembled WGS sequence"/>
</dbReference>
<sequence length="336" mass="37427">MTKYIRKSNEMATNEYIDGIVKGDRVILAQAITLVESNAKRHFEKAQQIIEALLKKSSGSIRIGITGVPGAGKSTFVDSLGTYLCHLGFRVAVLAIDPSSNVSKGSIMGDKTRMERLSRNPLAFIRPSPSGGNLGGVNRKTRETIALCEAAGYDVILVETMGVGQGEFVVRDMVDFFMLLVLTGAGDELQTMKKGIMELPDLVVVNKADGDNLAKANKAKHEYNTILHFLKPYTSGWTTRAVTASALKETGIEDIWQLIQQFEAYTKKCNIFHKRRSDQQRNWLHDLLKQELYQNFYQHPKVSQQLTHFEKAVMNGERSVAASALDLLDLFVKDKN</sequence>
<protein>
    <submittedName>
        <fullName evidence="2">ATPase/protein kinase</fullName>
    </submittedName>
</protein>
<dbReference type="CDD" id="cd03114">
    <property type="entry name" value="MMAA-like"/>
    <property type="match status" value="1"/>
</dbReference>
<dbReference type="InterPro" id="IPR027417">
    <property type="entry name" value="P-loop_NTPase"/>
</dbReference>
<dbReference type="InterPro" id="IPR005129">
    <property type="entry name" value="GTPase_ArgK"/>
</dbReference>